<protein>
    <submittedName>
        <fullName evidence="2">Uncharacterized protein</fullName>
    </submittedName>
</protein>
<dbReference type="AlphaFoldDB" id="A0AAE1RSD8"/>
<evidence type="ECO:0000313" key="2">
    <source>
        <dbReference type="EMBL" id="KAK4356117.1"/>
    </source>
</evidence>
<comment type="caution">
    <text evidence="2">The sequence shown here is derived from an EMBL/GenBank/DDBJ whole genome shotgun (WGS) entry which is preliminary data.</text>
</comment>
<accession>A0AAE1RSD8</accession>
<dbReference type="EMBL" id="JAVYJV010000013">
    <property type="protein sequence ID" value="KAK4356117.1"/>
    <property type="molecule type" value="Genomic_DNA"/>
</dbReference>
<feature type="compositionally biased region" description="Low complexity" evidence="1">
    <location>
        <begin position="50"/>
        <end position="68"/>
    </location>
</feature>
<sequence>MSLVGTTIVANPTLPEETENCEKLETEPQDGPIEAPVGHDCAKPTRNKTKPQPQQDPKAKPAATKQAQSVQKRMPQQMVQVSQAKQDQLVKSGVQSAEAQAVTNEQPQVEKVHMTKEVEQVKQVENSSVVTPSNTLMNDAEKYASKGKATAPTSLMPTPA</sequence>
<keyword evidence="3" id="KW-1185">Reference proteome</keyword>
<proteinExistence type="predicted"/>
<evidence type="ECO:0000313" key="3">
    <source>
        <dbReference type="Proteomes" id="UP001291623"/>
    </source>
</evidence>
<evidence type="ECO:0000256" key="1">
    <source>
        <dbReference type="SAM" id="MobiDB-lite"/>
    </source>
</evidence>
<feature type="region of interest" description="Disordered" evidence="1">
    <location>
        <begin position="121"/>
        <end position="160"/>
    </location>
</feature>
<dbReference type="Proteomes" id="UP001291623">
    <property type="component" value="Unassembled WGS sequence"/>
</dbReference>
<feature type="region of interest" description="Disordered" evidence="1">
    <location>
        <begin position="1"/>
        <end position="84"/>
    </location>
</feature>
<feature type="compositionally biased region" description="Polar residues" evidence="1">
    <location>
        <begin position="123"/>
        <end position="137"/>
    </location>
</feature>
<gene>
    <name evidence="2" type="ORF">RND71_025088</name>
</gene>
<reference evidence="2" key="1">
    <citation type="submission" date="2023-12" db="EMBL/GenBank/DDBJ databases">
        <title>Genome assembly of Anisodus tanguticus.</title>
        <authorList>
            <person name="Wang Y.-J."/>
        </authorList>
    </citation>
    <scope>NUCLEOTIDE SEQUENCE</scope>
    <source>
        <strain evidence="2">KB-2021</strain>
        <tissue evidence="2">Leaf</tissue>
    </source>
</reference>
<name>A0AAE1RSD8_9SOLA</name>
<organism evidence="2 3">
    <name type="scientific">Anisodus tanguticus</name>
    <dbReference type="NCBI Taxonomy" id="243964"/>
    <lineage>
        <taxon>Eukaryota</taxon>
        <taxon>Viridiplantae</taxon>
        <taxon>Streptophyta</taxon>
        <taxon>Embryophyta</taxon>
        <taxon>Tracheophyta</taxon>
        <taxon>Spermatophyta</taxon>
        <taxon>Magnoliopsida</taxon>
        <taxon>eudicotyledons</taxon>
        <taxon>Gunneridae</taxon>
        <taxon>Pentapetalae</taxon>
        <taxon>asterids</taxon>
        <taxon>lamiids</taxon>
        <taxon>Solanales</taxon>
        <taxon>Solanaceae</taxon>
        <taxon>Solanoideae</taxon>
        <taxon>Hyoscyameae</taxon>
        <taxon>Anisodus</taxon>
    </lineage>
</organism>
<feature type="compositionally biased region" description="Polar residues" evidence="1">
    <location>
        <begin position="1"/>
        <end position="10"/>
    </location>
</feature>
<feature type="compositionally biased region" description="Polar residues" evidence="1">
    <location>
        <begin position="151"/>
        <end position="160"/>
    </location>
</feature>